<dbReference type="RefSeq" id="WP_190198793.1">
    <property type="nucleotide sequence ID" value="NZ_BMWE01000009.1"/>
</dbReference>
<feature type="transmembrane region" description="Helical" evidence="2">
    <location>
        <begin position="32"/>
        <end position="54"/>
    </location>
</feature>
<accession>A0ABQ2ZUP1</accession>
<evidence type="ECO:0000313" key="3">
    <source>
        <dbReference type="EMBL" id="GGY25198.1"/>
    </source>
</evidence>
<comment type="caution">
    <text evidence="3">The sequence shown here is derived from an EMBL/GenBank/DDBJ whole genome shotgun (WGS) entry which is preliminary data.</text>
</comment>
<feature type="transmembrane region" description="Helical" evidence="2">
    <location>
        <begin position="188"/>
        <end position="204"/>
    </location>
</feature>
<gene>
    <name evidence="3" type="ORF">GCM10010384_35300</name>
</gene>
<organism evidence="3 4">
    <name type="scientific">Streptomyces djakartensis</name>
    <dbReference type="NCBI Taxonomy" id="68193"/>
    <lineage>
        <taxon>Bacteria</taxon>
        <taxon>Bacillati</taxon>
        <taxon>Actinomycetota</taxon>
        <taxon>Actinomycetes</taxon>
        <taxon>Kitasatosporales</taxon>
        <taxon>Streptomycetaceae</taxon>
        <taxon>Streptomyces</taxon>
    </lineage>
</organism>
<keyword evidence="4" id="KW-1185">Reference proteome</keyword>
<feature type="region of interest" description="Disordered" evidence="1">
    <location>
        <begin position="1"/>
        <end position="24"/>
    </location>
</feature>
<evidence type="ECO:0000256" key="1">
    <source>
        <dbReference type="SAM" id="MobiDB-lite"/>
    </source>
</evidence>
<keyword evidence="2" id="KW-0812">Transmembrane</keyword>
<dbReference type="Proteomes" id="UP000653308">
    <property type="component" value="Unassembled WGS sequence"/>
</dbReference>
<evidence type="ECO:0000256" key="2">
    <source>
        <dbReference type="SAM" id="Phobius"/>
    </source>
</evidence>
<protein>
    <submittedName>
        <fullName evidence="3">Membrane protein</fullName>
    </submittedName>
</protein>
<feature type="transmembrane region" description="Helical" evidence="2">
    <location>
        <begin position="146"/>
        <end position="168"/>
    </location>
</feature>
<feature type="transmembrane region" description="Helical" evidence="2">
    <location>
        <begin position="60"/>
        <end position="81"/>
    </location>
</feature>
<dbReference type="InterPro" id="IPR051533">
    <property type="entry name" value="WaaL-like"/>
</dbReference>
<keyword evidence="2" id="KW-0472">Membrane</keyword>
<proteinExistence type="predicted"/>
<feature type="transmembrane region" description="Helical" evidence="2">
    <location>
        <begin position="234"/>
        <end position="253"/>
    </location>
</feature>
<feature type="transmembrane region" description="Helical" evidence="2">
    <location>
        <begin position="260"/>
        <end position="280"/>
    </location>
</feature>
<dbReference type="EMBL" id="BMWE01000009">
    <property type="protein sequence ID" value="GGY25198.1"/>
    <property type="molecule type" value="Genomic_DNA"/>
</dbReference>
<name>A0ABQ2ZUP1_9ACTN</name>
<feature type="transmembrane region" description="Helical" evidence="2">
    <location>
        <begin position="112"/>
        <end position="134"/>
    </location>
</feature>
<dbReference type="PANTHER" id="PTHR37422:SF13">
    <property type="entry name" value="LIPOPOLYSACCHARIDE BIOSYNTHESIS PROTEIN PA4999-RELATED"/>
    <property type="match status" value="1"/>
</dbReference>
<sequence>MDEDLKRGGAPGGGGTAVRSRAEPRAAGTPKAVAIVWALLGLNTLGSAGAKTIVPLPRSLIQMVTMGALAAAFALALTLNLRLRVRPSAFVFLLTLLLVPSVISSADLESGFGALFRCARLALFVGTLWLLTRWWDGGLTFVRHHIRMYFAALGTAAAGLVISPGAAMPETYGGRLVGALWPLTPPQIGQYAAVITGLTVLLVMGGRTTGGSAAAVIVPSLVLLALTHTRTATVGLLAGLALAIGSLVLTSAAARRFFTWAVLVCAVAAVGFASALQAWFLRGQSRENFTSLTGRAKVWDALLAAPRTTAEQVFGTGLGDKSFGGLPIDNSWLAVYNEQGLIGLTLVAAFVVVLAGVALLRPPSLPRACAIFLISYVAISSYTEAGLGDASPYLLHLALAASLLAAPAAAVQGTRPAVPQPRIPRWARR</sequence>
<evidence type="ECO:0000313" key="4">
    <source>
        <dbReference type="Proteomes" id="UP000653308"/>
    </source>
</evidence>
<feature type="transmembrane region" description="Helical" evidence="2">
    <location>
        <begin position="88"/>
        <end position="106"/>
    </location>
</feature>
<dbReference type="PANTHER" id="PTHR37422">
    <property type="entry name" value="TEICHURONIC ACID BIOSYNTHESIS PROTEIN TUAE"/>
    <property type="match status" value="1"/>
</dbReference>
<keyword evidence="2" id="KW-1133">Transmembrane helix</keyword>
<feature type="transmembrane region" description="Helical" evidence="2">
    <location>
        <begin position="211"/>
        <end position="228"/>
    </location>
</feature>
<feature type="transmembrane region" description="Helical" evidence="2">
    <location>
        <begin position="341"/>
        <end position="361"/>
    </location>
</feature>
<reference evidence="4" key="1">
    <citation type="journal article" date="2019" name="Int. J. Syst. Evol. Microbiol.">
        <title>The Global Catalogue of Microorganisms (GCM) 10K type strain sequencing project: providing services to taxonomists for standard genome sequencing and annotation.</title>
        <authorList>
            <consortium name="The Broad Institute Genomics Platform"/>
            <consortium name="The Broad Institute Genome Sequencing Center for Infectious Disease"/>
            <person name="Wu L."/>
            <person name="Ma J."/>
        </authorList>
    </citation>
    <scope>NUCLEOTIDE SEQUENCE [LARGE SCALE GENOMIC DNA]</scope>
    <source>
        <strain evidence="4">JCM 4957</strain>
    </source>
</reference>